<organism evidence="1 2">
    <name type="scientific">Chamaesiphon minutus (strain ATCC 27169 / PCC 6605)</name>
    <dbReference type="NCBI Taxonomy" id="1173020"/>
    <lineage>
        <taxon>Bacteria</taxon>
        <taxon>Bacillati</taxon>
        <taxon>Cyanobacteriota</taxon>
        <taxon>Cyanophyceae</taxon>
        <taxon>Gomontiellales</taxon>
        <taxon>Chamaesiphonaceae</taxon>
        <taxon>Chamaesiphon</taxon>
    </lineage>
</organism>
<accession>K9UFB9</accession>
<dbReference type="STRING" id="1173020.Cha6605_2032"/>
<reference evidence="1 2" key="1">
    <citation type="submission" date="2012-05" db="EMBL/GenBank/DDBJ databases">
        <title>Finished chromosome of genome of Chamaesiphon sp. PCC 6605.</title>
        <authorList>
            <consortium name="US DOE Joint Genome Institute"/>
            <person name="Gugger M."/>
            <person name="Coursin T."/>
            <person name="Rippka R."/>
            <person name="Tandeau De Marsac N."/>
            <person name="Huntemann M."/>
            <person name="Wei C.-L."/>
            <person name="Han J."/>
            <person name="Detter J.C."/>
            <person name="Han C."/>
            <person name="Tapia R."/>
            <person name="Chen A."/>
            <person name="Kyrpides N."/>
            <person name="Mavromatis K."/>
            <person name="Markowitz V."/>
            <person name="Szeto E."/>
            <person name="Ivanova N."/>
            <person name="Pagani I."/>
            <person name="Pati A."/>
            <person name="Goodwin L."/>
            <person name="Nordberg H.P."/>
            <person name="Cantor M.N."/>
            <person name="Hua S.X."/>
            <person name="Woyke T."/>
            <person name="Kerfeld C.A."/>
        </authorList>
    </citation>
    <scope>NUCLEOTIDE SEQUENCE [LARGE SCALE GENOMIC DNA]</scope>
    <source>
        <strain evidence="2">ATCC 27169 / PCC 6605</strain>
    </source>
</reference>
<protein>
    <submittedName>
        <fullName evidence="1">Uncharacterized protein</fullName>
    </submittedName>
</protein>
<dbReference type="KEGG" id="cmp:Cha6605_2032"/>
<gene>
    <name evidence="1" type="ORF">Cha6605_2032</name>
</gene>
<keyword evidence="2" id="KW-1185">Reference proteome</keyword>
<dbReference type="RefSeq" id="WP_015159295.1">
    <property type="nucleotide sequence ID" value="NC_019697.1"/>
</dbReference>
<dbReference type="HOGENOM" id="CLU_1774061_0_0_3"/>
<name>K9UFB9_CHAP6</name>
<evidence type="ECO:0000313" key="1">
    <source>
        <dbReference type="EMBL" id="AFY93131.1"/>
    </source>
</evidence>
<sequence>MNKSLVVGLSYLTVVAWGFLPTLSSHMSKAVASVNRDSLNGTLLLRQRLRQRDRSAPENVEQRFAQQPKRLKIQLELTTPKDLKVEEGQHVIKGQLIANYQQQPIAAPYAGSILRVKLLSRHSGLLKYEVVLLTSHQAQKPSTINY</sequence>
<dbReference type="Proteomes" id="UP000010366">
    <property type="component" value="Chromosome"/>
</dbReference>
<evidence type="ECO:0000313" key="2">
    <source>
        <dbReference type="Proteomes" id="UP000010366"/>
    </source>
</evidence>
<dbReference type="EMBL" id="CP003600">
    <property type="protein sequence ID" value="AFY93131.1"/>
    <property type="molecule type" value="Genomic_DNA"/>
</dbReference>
<dbReference type="AlphaFoldDB" id="K9UFB9"/>
<proteinExistence type="predicted"/>